<dbReference type="SUPFAM" id="SSF48264">
    <property type="entry name" value="Cytochrome P450"/>
    <property type="match status" value="1"/>
</dbReference>
<evidence type="ECO:0000313" key="4">
    <source>
        <dbReference type="Proteomes" id="UP001500325"/>
    </source>
</evidence>
<dbReference type="RefSeq" id="WP_345381114.1">
    <property type="nucleotide sequence ID" value="NZ_BAABIC010000009.1"/>
</dbReference>
<dbReference type="PANTHER" id="PTHR46696">
    <property type="entry name" value="P450, PUTATIVE (EUROFUNG)-RELATED"/>
    <property type="match status" value="1"/>
</dbReference>
<keyword evidence="2" id="KW-0503">Monooxygenase</keyword>
<dbReference type="PROSITE" id="PS00086">
    <property type="entry name" value="CYTOCHROME_P450"/>
    <property type="match status" value="1"/>
</dbReference>
<protein>
    <recommendedName>
        <fullName evidence="5">Cytochrome P450</fullName>
    </recommendedName>
</protein>
<organism evidence="3 4">
    <name type="scientific">Pseudonocardia yuanmonensis</name>
    <dbReference type="NCBI Taxonomy" id="1095914"/>
    <lineage>
        <taxon>Bacteria</taxon>
        <taxon>Bacillati</taxon>
        <taxon>Actinomycetota</taxon>
        <taxon>Actinomycetes</taxon>
        <taxon>Pseudonocardiales</taxon>
        <taxon>Pseudonocardiaceae</taxon>
        <taxon>Pseudonocardia</taxon>
    </lineage>
</organism>
<sequence length="81" mass="8760">MDTFDIDRQSSGGHLTFGRGIHQCIGQPIARLEAESLISALARKVFAIERAGEPVPMLNNTLRGFTSIPVRPEGGLRWAAG</sequence>
<evidence type="ECO:0000313" key="3">
    <source>
        <dbReference type="EMBL" id="GAA4691139.1"/>
    </source>
</evidence>
<gene>
    <name evidence="3" type="ORF">GCM10023215_29990</name>
</gene>
<keyword evidence="2" id="KW-0479">Metal-binding</keyword>
<dbReference type="Gene3D" id="1.10.630.10">
    <property type="entry name" value="Cytochrome P450"/>
    <property type="match status" value="1"/>
</dbReference>
<keyword evidence="4" id="KW-1185">Reference proteome</keyword>
<dbReference type="EMBL" id="BAABIC010000009">
    <property type="protein sequence ID" value="GAA4691139.1"/>
    <property type="molecule type" value="Genomic_DNA"/>
</dbReference>
<dbReference type="Proteomes" id="UP001500325">
    <property type="component" value="Unassembled WGS sequence"/>
</dbReference>
<evidence type="ECO:0000256" key="2">
    <source>
        <dbReference type="RuleBase" id="RU000461"/>
    </source>
</evidence>
<dbReference type="InterPro" id="IPR001128">
    <property type="entry name" value="Cyt_P450"/>
</dbReference>
<dbReference type="InterPro" id="IPR017972">
    <property type="entry name" value="Cyt_P450_CS"/>
</dbReference>
<keyword evidence="2" id="KW-0408">Iron</keyword>
<dbReference type="PANTHER" id="PTHR46696:SF1">
    <property type="entry name" value="CYTOCHROME P450 YJIB-RELATED"/>
    <property type="match status" value="1"/>
</dbReference>
<name>A0ABP8WK31_9PSEU</name>
<keyword evidence="2" id="KW-0349">Heme</keyword>
<evidence type="ECO:0008006" key="5">
    <source>
        <dbReference type="Google" id="ProtNLM"/>
    </source>
</evidence>
<comment type="similarity">
    <text evidence="1 2">Belongs to the cytochrome P450 family.</text>
</comment>
<reference evidence="4" key="1">
    <citation type="journal article" date="2019" name="Int. J. Syst. Evol. Microbiol.">
        <title>The Global Catalogue of Microorganisms (GCM) 10K type strain sequencing project: providing services to taxonomists for standard genome sequencing and annotation.</title>
        <authorList>
            <consortium name="The Broad Institute Genomics Platform"/>
            <consortium name="The Broad Institute Genome Sequencing Center for Infectious Disease"/>
            <person name="Wu L."/>
            <person name="Ma J."/>
        </authorList>
    </citation>
    <scope>NUCLEOTIDE SEQUENCE [LARGE SCALE GENOMIC DNA]</scope>
    <source>
        <strain evidence="4">JCM 18055</strain>
    </source>
</reference>
<comment type="caution">
    <text evidence="3">The sequence shown here is derived from an EMBL/GenBank/DDBJ whole genome shotgun (WGS) entry which is preliminary data.</text>
</comment>
<evidence type="ECO:0000256" key="1">
    <source>
        <dbReference type="ARBA" id="ARBA00010617"/>
    </source>
</evidence>
<accession>A0ABP8WK31</accession>
<proteinExistence type="inferred from homology"/>
<keyword evidence="2" id="KW-0560">Oxidoreductase</keyword>
<dbReference type="Pfam" id="PF00067">
    <property type="entry name" value="p450"/>
    <property type="match status" value="1"/>
</dbReference>
<dbReference type="InterPro" id="IPR036396">
    <property type="entry name" value="Cyt_P450_sf"/>
</dbReference>